<gene>
    <name evidence="3" type="ORF">APAL1065_LOCUS22839</name>
</gene>
<dbReference type="Gene3D" id="3.40.525.10">
    <property type="entry name" value="CRAL-TRIO lipid binding domain"/>
    <property type="match status" value="1"/>
</dbReference>
<dbReference type="SUPFAM" id="SSF46938">
    <property type="entry name" value="CRAL/TRIO N-terminal domain"/>
    <property type="match status" value="1"/>
</dbReference>
<sequence>MTSFPVDILRHEAQRLGHEAQRHNRFLEIARKIGLYSDHRLPIPETTHEANLVEDVLASNLEKLSLDERELQQLQLYGLETYSLVDAPGDSSSSSATVESSEQSTVVSYDSAEKINIDKSLQEFDQLLRQKLAQTKDVQSAYVVARYWNPEYCEDRNFRLYFLRAEKWSVSHAVELFLYHFEMKRELFVDTTATTDSKRHDTLTSGNTKQAILGRPVRMSDLDPDDLETIRSGCYQIGKSTDDAGRTVIYISPRLRKFKSLRNLQRAFWYIVMSELQDKGMDHSSGVIGVISFYGFGDISIPHLLNVRRARMALPMNVVGTHICYGGDESQRVSIAGIQLFQHCNPKDSVLQVHQGEPKETFSKLRSFGIPVDHDNSPLLPTGESWSTEWHLEWLQNLKAKEERAHSDSADGDHRPRRFDVLFGKGKEALKHPGTLRCMHLVDLFENRYEAANRRAKTQVSDEIVGIIHASNGRFLKRIKPGGSWMEVDKATAREKISHLFRQKRSKAIAEKEMNKTEQSSPQKLQGVGE</sequence>
<dbReference type="InterPro" id="IPR036273">
    <property type="entry name" value="CRAL/TRIO_N_dom_sf"/>
</dbReference>
<proteinExistence type="predicted"/>
<organism evidence="3">
    <name type="scientific">Entomoneis paludosa</name>
    <dbReference type="NCBI Taxonomy" id="265537"/>
    <lineage>
        <taxon>Eukaryota</taxon>
        <taxon>Sar</taxon>
        <taxon>Stramenopiles</taxon>
        <taxon>Ochrophyta</taxon>
        <taxon>Bacillariophyta</taxon>
        <taxon>Bacillariophyceae</taxon>
        <taxon>Bacillariophycidae</taxon>
        <taxon>Entomoneidaceae</taxon>
        <taxon>Entomoneis</taxon>
    </lineage>
</organism>
<feature type="region of interest" description="Disordered" evidence="1">
    <location>
        <begin position="508"/>
        <end position="530"/>
    </location>
</feature>
<feature type="domain" description="DUF6824" evidence="2">
    <location>
        <begin position="420"/>
        <end position="503"/>
    </location>
</feature>
<dbReference type="AlphaFoldDB" id="A0A7S2YP44"/>
<protein>
    <recommendedName>
        <fullName evidence="2">DUF6824 domain-containing protein</fullName>
    </recommendedName>
</protein>
<dbReference type="EMBL" id="HBHT01033963">
    <property type="protein sequence ID" value="CAD9986664.1"/>
    <property type="molecule type" value="Transcribed_RNA"/>
</dbReference>
<evidence type="ECO:0000313" key="3">
    <source>
        <dbReference type="EMBL" id="CAD9986664.1"/>
    </source>
</evidence>
<dbReference type="InterPro" id="IPR049227">
    <property type="entry name" value="DUF6824"/>
</dbReference>
<reference evidence="3" key="1">
    <citation type="submission" date="2021-01" db="EMBL/GenBank/DDBJ databases">
        <authorList>
            <person name="Corre E."/>
            <person name="Pelletier E."/>
            <person name="Niang G."/>
            <person name="Scheremetjew M."/>
            <person name="Finn R."/>
            <person name="Kale V."/>
            <person name="Holt S."/>
            <person name="Cochrane G."/>
            <person name="Meng A."/>
            <person name="Brown T."/>
            <person name="Cohen L."/>
        </authorList>
    </citation>
    <scope>NUCLEOTIDE SEQUENCE</scope>
    <source>
        <strain evidence="3">CCMP125</strain>
    </source>
</reference>
<evidence type="ECO:0000259" key="2">
    <source>
        <dbReference type="Pfam" id="PF20710"/>
    </source>
</evidence>
<dbReference type="InterPro" id="IPR036865">
    <property type="entry name" value="CRAL-TRIO_dom_sf"/>
</dbReference>
<dbReference type="Pfam" id="PF20710">
    <property type="entry name" value="DUF6824"/>
    <property type="match status" value="1"/>
</dbReference>
<accession>A0A7S2YP44</accession>
<evidence type="ECO:0000256" key="1">
    <source>
        <dbReference type="SAM" id="MobiDB-lite"/>
    </source>
</evidence>
<name>A0A7S2YP44_9STRA</name>